<keyword evidence="2" id="KW-1185">Reference proteome</keyword>
<accession>A0ABT3INC7</accession>
<evidence type="ECO:0000313" key="2">
    <source>
        <dbReference type="Proteomes" id="UP001207742"/>
    </source>
</evidence>
<comment type="caution">
    <text evidence="1">The sequence shown here is derived from an EMBL/GenBank/DDBJ whole genome shotgun (WGS) entry which is preliminary data.</text>
</comment>
<evidence type="ECO:0000313" key="1">
    <source>
        <dbReference type="EMBL" id="MCW3485460.1"/>
    </source>
</evidence>
<dbReference type="Proteomes" id="UP001207742">
    <property type="component" value="Unassembled WGS sequence"/>
</dbReference>
<organism evidence="1 2">
    <name type="scientific">Chitinophaga nivalis</name>
    <dbReference type="NCBI Taxonomy" id="2991709"/>
    <lineage>
        <taxon>Bacteria</taxon>
        <taxon>Pseudomonadati</taxon>
        <taxon>Bacteroidota</taxon>
        <taxon>Chitinophagia</taxon>
        <taxon>Chitinophagales</taxon>
        <taxon>Chitinophagaceae</taxon>
        <taxon>Chitinophaga</taxon>
    </lineage>
</organism>
<reference evidence="1 2" key="1">
    <citation type="submission" date="2022-10" db="EMBL/GenBank/DDBJ databases">
        <title>Chitinophaga nivalis PC15 sp. nov., isolated from Pyeongchang county, South Korea.</title>
        <authorList>
            <person name="Trinh H.N."/>
        </authorList>
    </citation>
    <scope>NUCLEOTIDE SEQUENCE [LARGE SCALE GENOMIC DNA]</scope>
    <source>
        <strain evidence="1 2">PC14</strain>
    </source>
</reference>
<name>A0ABT3INC7_9BACT</name>
<sequence>MSDRHLYKPFEVHQLTIDNRAGLPYVYYFFEIAHVLEGSGIR</sequence>
<protein>
    <submittedName>
        <fullName evidence="1">Uncharacterized protein</fullName>
    </submittedName>
</protein>
<dbReference type="RefSeq" id="WP_264731910.1">
    <property type="nucleotide sequence ID" value="NZ_JAPDNR010000001.1"/>
</dbReference>
<gene>
    <name evidence="1" type="ORF">OL497_16235</name>
</gene>
<proteinExistence type="predicted"/>
<dbReference type="EMBL" id="JAPDNS010000002">
    <property type="protein sequence ID" value="MCW3485460.1"/>
    <property type="molecule type" value="Genomic_DNA"/>
</dbReference>